<dbReference type="AlphaFoldDB" id="A0A517Y5E4"/>
<evidence type="ECO:0000259" key="11">
    <source>
        <dbReference type="Pfam" id="PF02163"/>
    </source>
</evidence>
<reference evidence="12 13" key="1">
    <citation type="submission" date="2019-02" db="EMBL/GenBank/DDBJ databases">
        <title>Deep-cultivation of Planctomycetes and their phenomic and genomic characterization uncovers novel biology.</title>
        <authorList>
            <person name="Wiegand S."/>
            <person name="Jogler M."/>
            <person name="Boedeker C."/>
            <person name="Pinto D."/>
            <person name="Vollmers J."/>
            <person name="Rivas-Marin E."/>
            <person name="Kohn T."/>
            <person name="Peeters S.H."/>
            <person name="Heuer A."/>
            <person name="Rast P."/>
            <person name="Oberbeckmann S."/>
            <person name="Bunk B."/>
            <person name="Jeske O."/>
            <person name="Meyerdierks A."/>
            <person name="Storesund J.E."/>
            <person name="Kallscheuer N."/>
            <person name="Luecker S."/>
            <person name="Lage O.M."/>
            <person name="Pohl T."/>
            <person name="Merkel B.J."/>
            <person name="Hornburger P."/>
            <person name="Mueller R.-W."/>
            <person name="Bruemmer F."/>
            <person name="Labrenz M."/>
            <person name="Spormann A.M."/>
            <person name="Op den Camp H."/>
            <person name="Overmann J."/>
            <person name="Amann R."/>
            <person name="Jetten M.S.M."/>
            <person name="Mascher T."/>
            <person name="Medema M.H."/>
            <person name="Devos D.P."/>
            <person name="Kaster A.-K."/>
            <person name="Ovreas L."/>
            <person name="Rohde M."/>
            <person name="Galperin M.Y."/>
            <person name="Jogler C."/>
        </authorList>
    </citation>
    <scope>NUCLEOTIDE SEQUENCE [LARGE SCALE GENOMIC DNA]</scope>
    <source>
        <strain evidence="12 13">ETA_A8</strain>
    </source>
</reference>
<dbReference type="PANTHER" id="PTHR31412:SF0">
    <property type="entry name" value="ZINC METALLOPROTEASE EGY1, CHLOROPLASTIC-RELATED"/>
    <property type="match status" value="1"/>
</dbReference>
<organism evidence="12 13">
    <name type="scientific">Anatilimnocola aggregata</name>
    <dbReference type="NCBI Taxonomy" id="2528021"/>
    <lineage>
        <taxon>Bacteria</taxon>
        <taxon>Pseudomonadati</taxon>
        <taxon>Planctomycetota</taxon>
        <taxon>Planctomycetia</taxon>
        <taxon>Pirellulales</taxon>
        <taxon>Pirellulaceae</taxon>
        <taxon>Anatilimnocola</taxon>
    </lineage>
</organism>
<evidence type="ECO:0000256" key="7">
    <source>
        <dbReference type="ARBA" id="ARBA00022946"/>
    </source>
</evidence>
<evidence type="ECO:0000256" key="6">
    <source>
        <dbReference type="ARBA" id="ARBA00022801"/>
    </source>
</evidence>
<comment type="subcellular location">
    <subcellularLocation>
        <location evidence="2">Membrane</location>
        <topology evidence="2">Multi-pass membrane protein</topology>
    </subcellularLocation>
</comment>
<comment type="similarity">
    <text evidence="3">Belongs to the peptidase M50B family.</text>
</comment>
<dbReference type="GO" id="GO:0008233">
    <property type="term" value="F:peptidase activity"/>
    <property type="evidence" value="ECO:0007669"/>
    <property type="project" value="UniProtKB-KW"/>
</dbReference>
<feature type="domain" description="Peptidase M50" evidence="11">
    <location>
        <begin position="131"/>
        <end position="290"/>
    </location>
</feature>
<feature type="transmembrane region" description="Helical" evidence="10">
    <location>
        <begin position="161"/>
        <end position="178"/>
    </location>
</feature>
<dbReference type="EMBL" id="CP036274">
    <property type="protein sequence ID" value="QDU25463.1"/>
    <property type="molecule type" value="Genomic_DNA"/>
</dbReference>
<sequence>MVTARVFGYSGMMDPVKPTDSPAPASTPLLASTTDVHDAAQPQVSDDGTVRYEPSAVTDITGDDRAAAGPRTIYYAVRLPLILFLLSCVSIFIAGCSHWWPQDVLTACLNQLNLTPLRRSILAEWPTGLAFMCSLLGILLAHEMGHFVMTMIYRVRATLPLVIPFPLSPIGTMGAVIVMEGGKANRREIFDIGIAGPLAGLIVAIPVLWLGITQLDLQEAAYGIVSVKPPLLMDWWLQAAHPGSWKSGAWLGQLNPYLMAGWTGLFFTGLNMFPVGQLDGGHITYCLLGRRAHWLARGLMVLTFAYFAYTGNTMLILMALLVMLMGTDHPPTSDDTVPLGWPRIILGWASLIIPIVCLTPEVMAIR</sequence>
<evidence type="ECO:0000256" key="8">
    <source>
        <dbReference type="ARBA" id="ARBA00022989"/>
    </source>
</evidence>
<accession>A0A517Y5E4</accession>
<evidence type="ECO:0000313" key="12">
    <source>
        <dbReference type="EMBL" id="QDU25463.1"/>
    </source>
</evidence>
<dbReference type="KEGG" id="aagg:ETAA8_05310"/>
<comment type="cofactor">
    <cofactor evidence="1">
        <name>Zn(2+)</name>
        <dbReference type="ChEBI" id="CHEBI:29105"/>
    </cofactor>
</comment>
<feature type="transmembrane region" description="Helical" evidence="10">
    <location>
        <begin position="294"/>
        <end position="325"/>
    </location>
</feature>
<dbReference type="GO" id="GO:0016020">
    <property type="term" value="C:membrane"/>
    <property type="evidence" value="ECO:0007669"/>
    <property type="project" value="UniProtKB-SubCell"/>
</dbReference>
<evidence type="ECO:0000256" key="4">
    <source>
        <dbReference type="ARBA" id="ARBA00022670"/>
    </source>
</evidence>
<dbReference type="InterPro" id="IPR044838">
    <property type="entry name" value="EGY1-like"/>
</dbReference>
<evidence type="ECO:0000313" key="13">
    <source>
        <dbReference type="Proteomes" id="UP000315017"/>
    </source>
</evidence>
<keyword evidence="7" id="KW-0809">Transit peptide</keyword>
<evidence type="ECO:0000256" key="10">
    <source>
        <dbReference type="SAM" id="Phobius"/>
    </source>
</evidence>
<feature type="transmembrane region" description="Helical" evidence="10">
    <location>
        <begin position="121"/>
        <end position="141"/>
    </location>
</feature>
<evidence type="ECO:0000256" key="5">
    <source>
        <dbReference type="ARBA" id="ARBA00022692"/>
    </source>
</evidence>
<dbReference type="CDD" id="cd06160">
    <property type="entry name" value="S2P-M50_like_2"/>
    <property type="match status" value="1"/>
</dbReference>
<evidence type="ECO:0000256" key="1">
    <source>
        <dbReference type="ARBA" id="ARBA00001947"/>
    </source>
</evidence>
<keyword evidence="5 10" id="KW-0812">Transmembrane</keyword>
<evidence type="ECO:0000256" key="2">
    <source>
        <dbReference type="ARBA" id="ARBA00004141"/>
    </source>
</evidence>
<feature type="transmembrane region" description="Helical" evidence="10">
    <location>
        <begin position="190"/>
        <end position="212"/>
    </location>
</feature>
<keyword evidence="4" id="KW-0645">Protease</keyword>
<dbReference type="InterPro" id="IPR008915">
    <property type="entry name" value="Peptidase_M50"/>
</dbReference>
<dbReference type="PANTHER" id="PTHR31412">
    <property type="entry name" value="ZINC METALLOPROTEASE EGY1"/>
    <property type="match status" value="1"/>
</dbReference>
<feature type="transmembrane region" description="Helical" evidence="10">
    <location>
        <begin position="79"/>
        <end position="100"/>
    </location>
</feature>
<evidence type="ECO:0000256" key="9">
    <source>
        <dbReference type="ARBA" id="ARBA00023136"/>
    </source>
</evidence>
<evidence type="ECO:0000256" key="3">
    <source>
        <dbReference type="ARBA" id="ARBA00007931"/>
    </source>
</evidence>
<keyword evidence="8 10" id="KW-1133">Transmembrane helix</keyword>
<proteinExistence type="inferred from homology"/>
<dbReference type="GO" id="GO:0006508">
    <property type="term" value="P:proteolysis"/>
    <property type="evidence" value="ECO:0007669"/>
    <property type="project" value="UniProtKB-KW"/>
</dbReference>
<gene>
    <name evidence="12" type="ORF">ETAA8_05310</name>
</gene>
<keyword evidence="9 10" id="KW-0472">Membrane</keyword>
<name>A0A517Y5E4_9BACT</name>
<dbReference type="Pfam" id="PF02163">
    <property type="entry name" value="Peptidase_M50"/>
    <property type="match status" value="1"/>
</dbReference>
<keyword evidence="6" id="KW-0378">Hydrolase</keyword>
<keyword evidence="13" id="KW-1185">Reference proteome</keyword>
<protein>
    <submittedName>
        <fullName evidence="12">Peptidase family M50</fullName>
    </submittedName>
</protein>
<dbReference type="Proteomes" id="UP000315017">
    <property type="component" value="Chromosome"/>
</dbReference>
<feature type="transmembrane region" description="Helical" evidence="10">
    <location>
        <begin position="345"/>
        <end position="365"/>
    </location>
</feature>